<dbReference type="Pfam" id="PF01556">
    <property type="entry name" value="DnaJ_C"/>
    <property type="match status" value="1"/>
</dbReference>
<feature type="repeat" description="CXXCXGXG motif" evidence="14">
    <location>
        <begin position="185"/>
        <end position="192"/>
    </location>
</feature>
<dbReference type="InterPro" id="IPR012724">
    <property type="entry name" value="DnaJ"/>
</dbReference>
<keyword evidence="3 14" id="KW-0963">Cytoplasm</keyword>
<dbReference type="InterPro" id="IPR018253">
    <property type="entry name" value="DnaJ_domain_CS"/>
</dbReference>
<dbReference type="AlphaFoldDB" id="A0A9X0W9H4"/>
<feature type="binding site" evidence="14">
    <location>
        <position position="202"/>
    </location>
    <ligand>
        <name>Zn(2+)</name>
        <dbReference type="ChEBI" id="CHEBI:29105"/>
        <label>1</label>
    </ligand>
</feature>
<dbReference type="NCBIfam" id="NF008035">
    <property type="entry name" value="PRK10767.1"/>
    <property type="match status" value="1"/>
</dbReference>
<feature type="binding site" evidence="14">
    <location>
        <position position="188"/>
    </location>
    <ligand>
        <name>Zn(2+)</name>
        <dbReference type="ChEBI" id="CHEBI:29105"/>
        <label>2</label>
    </ligand>
</feature>
<feature type="repeat" description="CXXCXGXG motif" evidence="14">
    <location>
        <begin position="163"/>
        <end position="170"/>
    </location>
</feature>
<dbReference type="CDD" id="cd06257">
    <property type="entry name" value="DnaJ"/>
    <property type="match status" value="1"/>
</dbReference>
<dbReference type="Gene3D" id="2.60.260.20">
    <property type="entry name" value="Urease metallochaperone UreE, N-terminal domain"/>
    <property type="match status" value="2"/>
</dbReference>
<dbReference type="GO" id="GO:0005737">
    <property type="term" value="C:cytoplasm"/>
    <property type="evidence" value="ECO:0007669"/>
    <property type="project" value="UniProtKB-SubCell"/>
</dbReference>
<dbReference type="SUPFAM" id="SSF57938">
    <property type="entry name" value="DnaJ/Hsp40 cysteine-rich domain"/>
    <property type="match status" value="1"/>
</dbReference>
<dbReference type="CDD" id="cd10747">
    <property type="entry name" value="DnaJ_C"/>
    <property type="match status" value="1"/>
</dbReference>
<dbReference type="PROSITE" id="PS50076">
    <property type="entry name" value="DNAJ_2"/>
    <property type="match status" value="1"/>
</dbReference>
<organism evidence="18 19">
    <name type="scientific">Lamprobacter modestohalophilus</name>
    <dbReference type="NCBI Taxonomy" id="1064514"/>
    <lineage>
        <taxon>Bacteria</taxon>
        <taxon>Pseudomonadati</taxon>
        <taxon>Pseudomonadota</taxon>
        <taxon>Gammaproteobacteria</taxon>
        <taxon>Chromatiales</taxon>
        <taxon>Chromatiaceae</taxon>
        <taxon>Lamprobacter</taxon>
    </lineage>
</organism>
<evidence type="ECO:0000259" key="16">
    <source>
        <dbReference type="PROSITE" id="PS50076"/>
    </source>
</evidence>
<dbReference type="PROSITE" id="PS00636">
    <property type="entry name" value="DNAJ_1"/>
    <property type="match status" value="1"/>
</dbReference>
<dbReference type="GO" id="GO:0031072">
    <property type="term" value="F:heat shock protein binding"/>
    <property type="evidence" value="ECO:0007669"/>
    <property type="project" value="InterPro"/>
</dbReference>
<dbReference type="GO" id="GO:0051082">
    <property type="term" value="F:unfolded protein binding"/>
    <property type="evidence" value="ECO:0007669"/>
    <property type="project" value="UniProtKB-UniRule"/>
</dbReference>
<evidence type="ECO:0000256" key="2">
    <source>
        <dbReference type="ARBA" id="ARBA00011738"/>
    </source>
</evidence>
<evidence type="ECO:0000256" key="14">
    <source>
        <dbReference type="HAMAP-Rule" id="MF_01152"/>
    </source>
</evidence>
<dbReference type="Gene3D" id="1.10.287.110">
    <property type="entry name" value="DnaJ domain"/>
    <property type="match status" value="1"/>
</dbReference>
<gene>
    <name evidence="14 18" type="primary">dnaJ</name>
    <name evidence="18" type="ORF">CKO42_13910</name>
</gene>
<keyword evidence="5 14" id="KW-0479">Metal-binding</keyword>
<dbReference type="SMART" id="SM00271">
    <property type="entry name" value="DnaJ"/>
    <property type="match status" value="1"/>
</dbReference>
<protein>
    <recommendedName>
        <fullName evidence="13 14">Chaperone protein DnaJ</fullName>
    </recommendedName>
</protein>
<evidence type="ECO:0000256" key="3">
    <source>
        <dbReference type="ARBA" id="ARBA00022490"/>
    </source>
</evidence>
<evidence type="ECO:0000256" key="13">
    <source>
        <dbReference type="ARBA" id="ARBA00067609"/>
    </source>
</evidence>
<dbReference type="CDD" id="cd10719">
    <property type="entry name" value="DnaJ_zf"/>
    <property type="match status" value="1"/>
</dbReference>
<comment type="subcellular location">
    <subcellularLocation>
        <location evidence="1 14">Cytoplasm</location>
    </subcellularLocation>
</comment>
<evidence type="ECO:0000256" key="9">
    <source>
        <dbReference type="ARBA" id="ARBA00023016"/>
    </source>
</evidence>
<comment type="similarity">
    <text evidence="12 14">Belongs to the DnaJ family.</text>
</comment>
<feature type="repeat" description="CXXCXGXG motif" evidence="14">
    <location>
        <begin position="199"/>
        <end position="206"/>
    </location>
</feature>
<keyword evidence="9 14" id="KW-0346">Stress response</keyword>
<evidence type="ECO:0000256" key="15">
    <source>
        <dbReference type="PROSITE-ProRule" id="PRU00546"/>
    </source>
</evidence>
<dbReference type="GO" id="GO:0005524">
    <property type="term" value="F:ATP binding"/>
    <property type="evidence" value="ECO:0007669"/>
    <property type="project" value="InterPro"/>
</dbReference>
<dbReference type="FunFam" id="2.10.230.10:FF:000002">
    <property type="entry name" value="Molecular chaperone DnaJ"/>
    <property type="match status" value="1"/>
</dbReference>
<dbReference type="InterPro" id="IPR036869">
    <property type="entry name" value="J_dom_sf"/>
</dbReference>
<keyword evidence="10 14" id="KW-0143">Chaperone</keyword>
<proteinExistence type="inferred from homology"/>
<feature type="binding site" evidence="14">
    <location>
        <position position="149"/>
    </location>
    <ligand>
        <name>Zn(2+)</name>
        <dbReference type="ChEBI" id="CHEBI:29105"/>
        <label>1</label>
    </ligand>
</feature>
<evidence type="ECO:0000256" key="1">
    <source>
        <dbReference type="ARBA" id="ARBA00004496"/>
    </source>
</evidence>
<keyword evidence="6 14" id="KW-0677">Repeat</keyword>
<evidence type="ECO:0000256" key="5">
    <source>
        <dbReference type="ARBA" id="ARBA00022723"/>
    </source>
</evidence>
<keyword evidence="19" id="KW-1185">Reference proteome</keyword>
<feature type="binding site" evidence="14">
    <location>
        <position position="199"/>
    </location>
    <ligand>
        <name>Zn(2+)</name>
        <dbReference type="ChEBI" id="CHEBI:29105"/>
        <label>1</label>
    </ligand>
</feature>
<sequence length="377" mass="40588">MSQRDYYDVLGVSRNASEQDIKKAFRRLAMKYHPDRNPDDTDALAKFKEAKAAHDVLSDARKRSAYDQFGHAGVSGQGGYGGGPGDFAGGGFSDIFGDVFGDIFGGRGGGRRTARGADLRYDLGLTLEEAVAGKDVKIRIPTTVECHHCGGSGAKPGTRPKECPTCHGVGQVRMQQGFFSIQQTCPECRGTGKVVEEACRYCRGAGRLKEEKTLSVKVPAGVDTGDRIRLAGEGEASEHGGVPGDLYVQVVVEDHPIFKREDSHLFCEVPISFVTAALGGELEVPTLNGKVVLKVPAGTQTGKLFRMRGKGVKPVRGGPVGDLLCRVIVETPVNLTERQKELLREFEDSVSAGGKHHSPQSSSWLDGVKHFFEKMGL</sequence>
<feature type="binding site" evidence="14">
    <location>
        <position position="146"/>
    </location>
    <ligand>
        <name>Zn(2+)</name>
        <dbReference type="ChEBI" id="CHEBI:29105"/>
        <label>1</label>
    </ligand>
</feature>
<evidence type="ECO:0000256" key="6">
    <source>
        <dbReference type="ARBA" id="ARBA00022737"/>
    </source>
</evidence>
<comment type="cofactor">
    <cofactor evidence="14">
        <name>Zn(2+)</name>
        <dbReference type="ChEBI" id="CHEBI:29105"/>
    </cofactor>
    <text evidence="14">Binds 2 Zn(2+) ions per monomer.</text>
</comment>
<feature type="binding site" evidence="14">
    <location>
        <position position="166"/>
    </location>
    <ligand>
        <name>Zn(2+)</name>
        <dbReference type="ChEBI" id="CHEBI:29105"/>
        <label>2</label>
    </ligand>
</feature>
<dbReference type="HAMAP" id="MF_01152">
    <property type="entry name" value="DnaJ"/>
    <property type="match status" value="1"/>
</dbReference>
<dbReference type="FunFam" id="2.60.260.20:FF:000004">
    <property type="entry name" value="Molecular chaperone DnaJ"/>
    <property type="match status" value="1"/>
</dbReference>
<feature type="binding site" evidence="14">
    <location>
        <position position="163"/>
    </location>
    <ligand>
        <name>Zn(2+)</name>
        <dbReference type="ChEBI" id="CHEBI:29105"/>
        <label>2</label>
    </ligand>
</feature>
<feature type="domain" description="CR-type" evidence="17">
    <location>
        <begin position="133"/>
        <end position="211"/>
    </location>
</feature>
<dbReference type="PANTHER" id="PTHR43096:SF48">
    <property type="entry name" value="CHAPERONE PROTEIN DNAJ"/>
    <property type="match status" value="1"/>
</dbReference>
<dbReference type="InterPro" id="IPR036410">
    <property type="entry name" value="HSP_DnaJ_Cys-rich_dom_sf"/>
</dbReference>
<dbReference type="InterPro" id="IPR001623">
    <property type="entry name" value="DnaJ_domain"/>
</dbReference>
<dbReference type="SUPFAM" id="SSF46565">
    <property type="entry name" value="Chaperone J-domain"/>
    <property type="match status" value="1"/>
</dbReference>
<dbReference type="GO" id="GO:0009408">
    <property type="term" value="P:response to heat"/>
    <property type="evidence" value="ECO:0007669"/>
    <property type="project" value="InterPro"/>
</dbReference>
<dbReference type="Proteomes" id="UP001138768">
    <property type="component" value="Unassembled WGS sequence"/>
</dbReference>
<comment type="caution">
    <text evidence="18">The sequence shown here is derived from an EMBL/GenBank/DDBJ whole genome shotgun (WGS) entry which is preliminary data.</text>
</comment>
<keyword evidence="8 14" id="KW-0862">Zinc</keyword>
<evidence type="ECO:0000256" key="11">
    <source>
        <dbReference type="ARBA" id="ARBA00053423"/>
    </source>
</evidence>
<dbReference type="PRINTS" id="PR00625">
    <property type="entry name" value="JDOMAIN"/>
</dbReference>
<name>A0A9X0W9H4_9GAMM</name>
<feature type="domain" description="J" evidence="16">
    <location>
        <begin position="5"/>
        <end position="70"/>
    </location>
</feature>
<dbReference type="PANTHER" id="PTHR43096">
    <property type="entry name" value="DNAJ HOMOLOG 1, MITOCHONDRIAL-RELATED"/>
    <property type="match status" value="1"/>
</dbReference>
<dbReference type="FunFam" id="1.10.287.110:FF:000034">
    <property type="entry name" value="Chaperone protein DnaJ"/>
    <property type="match status" value="1"/>
</dbReference>
<comment type="domain">
    <text evidence="14">The J domain is necessary and sufficient to stimulate DnaK ATPase activity. Zinc center 1 plays an important role in the autonomous, DnaK-independent chaperone activity of DnaJ. Zinc center 2 is essential for interaction with DnaK and for DnaJ activity.</text>
</comment>
<evidence type="ECO:0000256" key="10">
    <source>
        <dbReference type="ARBA" id="ARBA00023186"/>
    </source>
</evidence>
<keyword evidence="4 14" id="KW-0235">DNA replication</keyword>
<dbReference type="Pfam" id="PF00684">
    <property type="entry name" value="DnaJ_CXXCXGXG"/>
    <property type="match status" value="1"/>
</dbReference>
<dbReference type="InterPro" id="IPR008971">
    <property type="entry name" value="HSP40/DnaJ_pept-bd"/>
</dbReference>
<accession>A0A9X0W9H4</accession>
<dbReference type="InterPro" id="IPR002939">
    <property type="entry name" value="DnaJ_C"/>
</dbReference>
<evidence type="ECO:0000313" key="18">
    <source>
        <dbReference type="EMBL" id="MBK1619512.1"/>
    </source>
</evidence>
<dbReference type="GO" id="GO:0008270">
    <property type="term" value="F:zinc ion binding"/>
    <property type="evidence" value="ECO:0007669"/>
    <property type="project" value="UniProtKB-UniRule"/>
</dbReference>
<evidence type="ECO:0000259" key="17">
    <source>
        <dbReference type="PROSITE" id="PS51188"/>
    </source>
</evidence>
<dbReference type="InterPro" id="IPR001305">
    <property type="entry name" value="HSP_DnaJ_Cys-rich_dom"/>
</dbReference>
<evidence type="ECO:0000313" key="19">
    <source>
        <dbReference type="Proteomes" id="UP001138768"/>
    </source>
</evidence>
<dbReference type="SUPFAM" id="SSF49493">
    <property type="entry name" value="HSP40/DnaJ peptide-binding domain"/>
    <property type="match status" value="2"/>
</dbReference>
<dbReference type="Pfam" id="PF00226">
    <property type="entry name" value="DnaJ"/>
    <property type="match status" value="1"/>
</dbReference>
<evidence type="ECO:0000256" key="4">
    <source>
        <dbReference type="ARBA" id="ARBA00022705"/>
    </source>
</evidence>
<comment type="subunit">
    <text evidence="2 14">Homodimer.</text>
</comment>
<comment type="function">
    <text evidence="11 14">Participates actively in the response to hyperosmotic and heat shock by preventing the aggregation of stress-denatured proteins and by disaggregating proteins, also in an autonomous, DnaK-independent fashion. Unfolded proteins bind initially to DnaJ; upon interaction with the DnaJ-bound protein, DnaK hydrolyzes its bound ATP, resulting in the formation of a stable complex. GrpE releases ADP from DnaK; ATP binding to DnaK triggers the release of the substrate protein, thus completing the reaction cycle. Several rounds of ATP-dependent interactions between DnaJ, DnaK and GrpE are required for fully efficient folding. Also involved, together with DnaK and GrpE, in the DNA replication of plasmids through activation of initiation proteins.</text>
</comment>
<feature type="binding site" evidence="14">
    <location>
        <position position="185"/>
    </location>
    <ligand>
        <name>Zn(2+)</name>
        <dbReference type="ChEBI" id="CHEBI:29105"/>
        <label>2</label>
    </ligand>
</feature>
<dbReference type="RefSeq" id="WP_200244976.1">
    <property type="nucleotide sequence ID" value="NZ_NRRY01000022.1"/>
</dbReference>
<evidence type="ECO:0000256" key="7">
    <source>
        <dbReference type="ARBA" id="ARBA00022771"/>
    </source>
</evidence>
<dbReference type="PROSITE" id="PS51188">
    <property type="entry name" value="ZF_CR"/>
    <property type="match status" value="1"/>
</dbReference>
<dbReference type="EMBL" id="NRRY01000022">
    <property type="protein sequence ID" value="MBK1619512.1"/>
    <property type="molecule type" value="Genomic_DNA"/>
</dbReference>
<dbReference type="Gene3D" id="2.10.230.10">
    <property type="entry name" value="Heat shock protein DnaJ, cysteine-rich domain"/>
    <property type="match status" value="1"/>
</dbReference>
<keyword evidence="7 14" id="KW-0863">Zinc-finger</keyword>
<evidence type="ECO:0000256" key="12">
    <source>
        <dbReference type="ARBA" id="ARBA00061004"/>
    </source>
</evidence>
<feature type="zinc finger region" description="CR-type" evidence="15">
    <location>
        <begin position="133"/>
        <end position="211"/>
    </location>
</feature>
<reference evidence="18 19" key="1">
    <citation type="journal article" date="2020" name="Microorganisms">
        <title>Osmotic Adaptation and Compatible Solute Biosynthesis of Phototrophic Bacteria as Revealed from Genome Analyses.</title>
        <authorList>
            <person name="Imhoff J.F."/>
            <person name="Rahn T."/>
            <person name="Kunzel S."/>
            <person name="Keller A."/>
            <person name="Neulinger S.C."/>
        </authorList>
    </citation>
    <scope>NUCLEOTIDE SEQUENCE [LARGE SCALE GENOMIC DNA]</scope>
    <source>
        <strain evidence="18 19">DSM 25653</strain>
    </source>
</reference>
<dbReference type="GO" id="GO:0006260">
    <property type="term" value="P:DNA replication"/>
    <property type="evidence" value="ECO:0007669"/>
    <property type="project" value="UniProtKB-KW"/>
</dbReference>
<dbReference type="NCBIfam" id="TIGR02349">
    <property type="entry name" value="DnaJ_bact"/>
    <property type="match status" value="1"/>
</dbReference>
<dbReference type="GO" id="GO:0042026">
    <property type="term" value="P:protein refolding"/>
    <property type="evidence" value="ECO:0007669"/>
    <property type="project" value="TreeGrafter"/>
</dbReference>
<feature type="repeat" description="CXXCXGXG motif" evidence="14">
    <location>
        <begin position="146"/>
        <end position="153"/>
    </location>
</feature>
<evidence type="ECO:0000256" key="8">
    <source>
        <dbReference type="ARBA" id="ARBA00022833"/>
    </source>
</evidence>